<dbReference type="GO" id="GO:0004965">
    <property type="term" value="F:G protein-coupled GABA receptor activity"/>
    <property type="evidence" value="ECO:0007669"/>
    <property type="project" value="InterPro"/>
</dbReference>
<dbReference type="PROSITE" id="PS00981">
    <property type="entry name" value="G_PROTEIN_RECEP_F3_3"/>
    <property type="match status" value="1"/>
</dbReference>
<keyword evidence="9" id="KW-0807">Transducer</keyword>
<evidence type="ECO:0000256" key="2">
    <source>
        <dbReference type="ARBA" id="ARBA00022475"/>
    </source>
</evidence>
<feature type="transmembrane region" description="Helical" evidence="12">
    <location>
        <begin position="84"/>
        <end position="104"/>
    </location>
</feature>
<evidence type="ECO:0000313" key="16">
    <source>
        <dbReference type="Proteomes" id="UP000549394"/>
    </source>
</evidence>
<protein>
    <submittedName>
        <fullName evidence="15">DgyrCDS4017</fullName>
    </submittedName>
</protein>
<evidence type="ECO:0000256" key="13">
    <source>
        <dbReference type="SAM" id="SignalP"/>
    </source>
</evidence>
<dbReference type="EMBL" id="CAJFCJ010000005">
    <property type="protein sequence ID" value="CAD5114991.1"/>
    <property type="molecule type" value="Genomic_DNA"/>
</dbReference>
<evidence type="ECO:0000313" key="15">
    <source>
        <dbReference type="EMBL" id="CAD5114991.1"/>
    </source>
</evidence>
<keyword evidence="2" id="KW-1003">Cell membrane</keyword>
<keyword evidence="16" id="KW-1185">Reference proteome</keyword>
<feature type="domain" description="G-protein coupled receptors family 3 profile" evidence="14">
    <location>
        <begin position="40"/>
        <end position="233"/>
    </location>
</feature>
<evidence type="ECO:0000256" key="7">
    <source>
        <dbReference type="ARBA" id="ARBA00023170"/>
    </source>
</evidence>
<reference evidence="15 16" key="1">
    <citation type="submission" date="2020-08" db="EMBL/GenBank/DDBJ databases">
        <authorList>
            <person name="Hejnol A."/>
        </authorList>
    </citation>
    <scope>NUCLEOTIDE SEQUENCE [LARGE SCALE GENOMIC DNA]</scope>
</reference>
<evidence type="ECO:0000256" key="5">
    <source>
        <dbReference type="ARBA" id="ARBA00023040"/>
    </source>
</evidence>
<feature type="coiled-coil region" evidence="10">
    <location>
        <begin position="273"/>
        <end position="307"/>
    </location>
</feature>
<dbReference type="GO" id="GO:0007214">
    <property type="term" value="P:gamma-aminobutyric acid signaling pathway"/>
    <property type="evidence" value="ECO:0007669"/>
    <property type="project" value="TreeGrafter"/>
</dbReference>
<sequence length="338" mass="37663">MSSPNLNNVILAGALLAFCSIILGGNANSLVSPVVQLIMCKFHIWTLSLGFSLAFGAMFSKTWRVHRIFTNKKIQRMVIKDFQLMAIVCVLVGLDVLILSIWQFTDPLQIVYVNKTLQAFPDPHNDNQNLIPQIRYCESKHMWYFAGAIYAIKGLILVFGAFLAFETRKVTVPALNDSKFIGMSVYNVVVLCLIGVPIALILKEEIEASYVLISLFIMFATTLTICLVFIPKIVKRNHEFQSGGMLSKSCDSSAAARRADRHGPFTFKSEGNSAVLRDEVSNLKNTLEQRERRIKELEDKFIGINGKSPMSEETEFTGDIGTNPGLDDSDDCSENAMC</sequence>
<keyword evidence="6 12" id="KW-0472">Membrane</keyword>
<comment type="caution">
    <text evidence="15">The sequence shown here is derived from an EMBL/GenBank/DDBJ whole genome shotgun (WGS) entry which is preliminary data.</text>
</comment>
<feature type="chain" id="PRO_5029911655" evidence="13">
    <location>
        <begin position="28"/>
        <end position="338"/>
    </location>
</feature>
<keyword evidence="13" id="KW-0732">Signal</keyword>
<evidence type="ECO:0000256" key="11">
    <source>
        <dbReference type="SAM" id="MobiDB-lite"/>
    </source>
</evidence>
<dbReference type="PRINTS" id="PR00248">
    <property type="entry name" value="GPCRMGR"/>
</dbReference>
<evidence type="ECO:0000256" key="8">
    <source>
        <dbReference type="ARBA" id="ARBA00023180"/>
    </source>
</evidence>
<comment type="subcellular location">
    <subcellularLocation>
        <location evidence="1">Cell membrane</location>
        <topology evidence="1">Multi-pass membrane protein</topology>
    </subcellularLocation>
</comment>
<dbReference type="GO" id="GO:0038039">
    <property type="term" value="C:G protein-coupled receptor heterodimeric complex"/>
    <property type="evidence" value="ECO:0007669"/>
    <property type="project" value="TreeGrafter"/>
</dbReference>
<evidence type="ECO:0000259" key="14">
    <source>
        <dbReference type="PROSITE" id="PS50259"/>
    </source>
</evidence>
<feature type="transmembrane region" description="Helical" evidence="12">
    <location>
        <begin position="185"/>
        <end position="202"/>
    </location>
</feature>
<feature type="transmembrane region" description="Helical" evidence="12">
    <location>
        <begin position="208"/>
        <end position="230"/>
    </location>
</feature>
<dbReference type="PROSITE" id="PS50259">
    <property type="entry name" value="G_PROTEIN_RECEP_F3_4"/>
    <property type="match status" value="1"/>
</dbReference>
<evidence type="ECO:0000256" key="6">
    <source>
        <dbReference type="ARBA" id="ARBA00023136"/>
    </source>
</evidence>
<evidence type="ECO:0000256" key="4">
    <source>
        <dbReference type="ARBA" id="ARBA00022989"/>
    </source>
</evidence>
<dbReference type="PANTHER" id="PTHR10519:SF74">
    <property type="entry name" value="GAMMA-AMINOBUTYRIC ACID TYPE B RECEPTOR SUBUNIT 2"/>
    <property type="match status" value="1"/>
</dbReference>
<feature type="transmembrane region" description="Helical" evidence="12">
    <location>
        <begin position="43"/>
        <end position="63"/>
    </location>
</feature>
<dbReference type="InterPro" id="IPR017979">
    <property type="entry name" value="GPCR_3_CS"/>
</dbReference>
<dbReference type="InterPro" id="IPR002455">
    <property type="entry name" value="GPCR3_GABA-B"/>
</dbReference>
<feature type="transmembrane region" description="Helical" evidence="12">
    <location>
        <begin position="142"/>
        <end position="165"/>
    </location>
</feature>
<dbReference type="Pfam" id="PF00003">
    <property type="entry name" value="7tm_3"/>
    <property type="match status" value="1"/>
</dbReference>
<accession>A0A7I8VI96</accession>
<evidence type="ECO:0000256" key="3">
    <source>
        <dbReference type="ARBA" id="ARBA00022692"/>
    </source>
</evidence>
<name>A0A7I8VI96_9ANNE</name>
<dbReference type="OrthoDB" id="2150267at2759"/>
<evidence type="ECO:0000256" key="9">
    <source>
        <dbReference type="ARBA" id="ARBA00023224"/>
    </source>
</evidence>
<dbReference type="AlphaFoldDB" id="A0A7I8VI96"/>
<evidence type="ECO:0000256" key="1">
    <source>
        <dbReference type="ARBA" id="ARBA00004651"/>
    </source>
</evidence>
<dbReference type="InterPro" id="IPR000337">
    <property type="entry name" value="GPCR_3"/>
</dbReference>
<feature type="compositionally biased region" description="Acidic residues" evidence="11">
    <location>
        <begin position="327"/>
        <end position="338"/>
    </location>
</feature>
<keyword evidence="5" id="KW-0297">G-protein coupled receptor</keyword>
<gene>
    <name evidence="15" type="ORF">DGYR_LOCUS3778</name>
</gene>
<proteinExistence type="predicted"/>
<evidence type="ECO:0000256" key="12">
    <source>
        <dbReference type="SAM" id="Phobius"/>
    </source>
</evidence>
<keyword evidence="7" id="KW-0675">Receptor</keyword>
<keyword evidence="4 12" id="KW-1133">Transmembrane helix</keyword>
<dbReference type="PANTHER" id="PTHR10519">
    <property type="entry name" value="GABA-B RECEPTOR"/>
    <property type="match status" value="1"/>
</dbReference>
<keyword evidence="10" id="KW-0175">Coiled coil</keyword>
<evidence type="ECO:0000256" key="10">
    <source>
        <dbReference type="SAM" id="Coils"/>
    </source>
</evidence>
<dbReference type="InterPro" id="IPR017978">
    <property type="entry name" value="GPCR_3_C"/>
</dbReference>
<dbReference type="Proteomes" id="UP000549394">
    <property type="component" value="Unassembled WGS sequence"/>
</dbReference>
<keyword evidence="8" id="KW-0325">Glycoprotein</keyword>
<keyword evidence="3 12" id="KW-0812">Transmembrane</keyword>
<feature type="region of interest" description="Disordered" evidence="11">
    <location>
        <begin position="312"/>
        <end position="338"/>
    </location>
</feature>
<feature type="signal peptide" evidence="13">
    <location>
        <begin position="1"/>
        <end position="27"/>
    </location>
</feature>
<organism evidence="15 16">
    <name type="scientific">Dimorphilus gyrociliatus</name>
    <dbReference type="NCBI Taxonomy" id="2664684"/>
    <lineage>
        <taxon>Eukaryota</taxon>
        <taxon>Metazoa</taxon>
        <taxon>Spiralia</taxon>
        <taxon>Lophotrochozoa</taxon>
        <taxon>Annelida</taxon>
        <taxon>Polychaeta</taxon>
        <taxon>Polychaeta incertae sedis</taxon>
        <taxon>Dinophilidae</taxon>
        <taxon>Dimorphilus</taxon>
    </lineage>
</organism>
<dbReference type="PRINTS" id="PR01176">
    <property type="entry name" value="GABABRECEPTR"/>
</dbReference>